<accession>A0ABU1YVZ3</accession>
<evidence type="ECO:0000259" key="1">
    <source>
        <dbReference type="Pfam" id="PF14353"/>
    </source>
</evidence>
<organism evidence="2 3">
    <name type="scientific">Roseateles saccharophilus</name>
    <name type="common">Pseudomonas saccharophila</name>
    <dbReference type="NCBI Taxonomy" id="304"/>
    <lineage>
        <taxon>Bacteria</taxon>
        <taxon>Pseudomonadati</taxon>
        <taxon>Pseudomonadota</taxon>
        <taxon>Betaproteobacteria</taxon>
        <taxon>Burkholderiales</taxon>
        <taxon>Sphaerotilaceae</taxon>
        <taxon>Roseateles</taxon>
    </lineage>
</organism>
<comment type="caution">
    <text evidence="2">The sequence shown here is derived from an EMBL/GenBank/DDBJ whole genome shotgun (WGS) entry which is preliminary data.</text>
</comment>
<evidence type="ECO:0000313" key="3">
    <source>
        <dbReference type="Proteomes" id="UP001180453"/>
    </source>
</evidence>
<evidence type="ECO:0000313" key="2">
    <source>
        <dbReference type="EMBL" id="MDR7273027.1"/>
    </source>
</evidence>
<dbReference type="EMBL" id="JAVDXU010000007">
    <property type="protein sequence ID" value="MDR7273027.1"/>
    <property type="molecule type" value="Genomic_DNA"/>
</dbReference>
<reference evidence="2 3" key="1">
    <citation type="submission" date="2023-07" db="EMBL/GenBank/DDBJ databases">
        <title>Sorghum-associated microbial communities from plants grown in Nebraska, USA.</title>
        <authorList>
            <person name="Schachtman D."/>
        </authorList>
    </citation>
    <scope>NUCLEOTIDE SEQUENCE [LARGE SCALE GENOMIC DNA]</scope>
    <source>
        <strain evidence="2 3">BE314</strain>
    </source>
</reference>
<feature type="domain" description="CpXC" evidence="1">
    <location>
        <begin position="10"/>
        <end position="144"/>
    </location>
</feature>
<protein>
    <recommendedName>
        <fullName evidence="1">CpXC domain-containing protein</fullName>
    </recommendedName>
</protein>
<sequence length="232" mass="25414">MSRLHSETFPCPHCGAELEMGIVASINADRRPDLRQAVLDDSYQRGSCESCGKGFRLDPDLTYLDAARGQWLLVRPAEHLDEWPLTEALANQAFERAYGAQASPDARELGAGMQPRLAFGWAAFREKLLCGEHGMDDIALELTKLAVMRAVQDMPLADDMELRLTAATADELELTWGMSGGDLAVEKIAVPRALYDEIARDKGKGWAEARAELGAGVFVDVNRILVPADEEA</sequence>
<dbReference type="RefSeq" id="WP_310272962.1">
    <property type="nucleotide sequence ID" value="NZ_JAVDXU010000007.1"/>
</dbReference>
<gene>
    <name evidence="2" type="ORF">J2X20_005712</name>
</gene>
<name>A0ABU1YVZ3_ROSSA</name>
<dbReference type="InterPro" id="IPR025682">
    <property type="entry name" value="CpXC_dom"/>
</dbReference>
<proteinExistence type="predicted"/>
<keyword evidence="3" id="KW-1185">Reference proteome</keyword>
<dbReference type="Proteomes" id="UP001180453">
    <property type="component" value="Unassembled WGS sequence"/>
</dbReference>
<dbReference type="Pfam" id="PF14353">
    <property type="entry name" value="CpXC"/>
    <property type="match status" value="1"/>
</dbReference>